<comment type="caution">
    <text evidence="7">The sequence shown here is derived from an EMBL/GenBank/DDBJ whole genome shotgun (WGS) entry which is preliminary data.</text>
</comment>
<feature type="domain" description="Flagellin C-terminal" evidence="6">
    <location>
        <begin position="198"/>
        <end position="283"/>
    </location>
</feature>
<keyword evidence="3 4" id="KW-0975">Bacterial flagellum</keyword>
<feature type="domain" description="Flagellin N-terminal" evidence="5">
    <location>
        <begin position="3"/>
        <end position="139"/>
    </location>
</feature>
<comment type="function">
    <text evidence="4">Flagellin is the subunit protein which polymerizes to form the filaments of bacterial flagella.</text>
</comment>
<dbReference type="Proteomes" id="UP000596929">
    <property type="component" value="Unassembled WGS sequence"/>
</dbReference>
<proteinExistence type="inferred from homology"/>
<dbReference type="Pfam" id="PF00669">
    <property type="entry name" value="Flagellin_N"/>
    <property type="match status" value="1"/>
</dbReference>
<dbReference type="InterPro" id="IPR042187">
    <property type="entry name" value="Flagellin_C_sub2"/>
</dbReference>
<evidence type="ECO:0000256" key="3">
    <source>
        <dbReference type="ARBA" id="ARBA00023143"/>
    </source>
</evidence>
<evidence type="ECO:0000313" key="8">
    <source>
        <dbReference type="Proteomes" id="UP000596929"/>
    </source>
</evidence>
<comment type="subcellular location">
    <subcellularLocation>
        <location evidence="4">Secreted</location>
    </subcellularLocation>
    <subcellularLocation>
        <location evidence="4">Bacterial flagellum</location>
    </subcellularLocation>
</comment>
<keyword evidence="7" id="KW-0969">Cilium</keyword>
<name>A0ABR7DHM0_9CLOT</name>
<protein>
    <recommendedName>
        <fullName evidence="2 4">Flagellin</fullName>
    </recommendedName>
</protein>
<dbReference type="Gene3D" id="1.20.1330.10">
    <property type="entry name" value="f41 fragment of flagellin, N-terminal domain"/>
    <property type="match status" value="1"/>
</dbReference>
<evidence type="ECO:0000259" key="6">
    <source>
        <dbReference type="Pfam" id="PF00700"/>
    </source>
</evidence>
<dbReference type="EMBL" id="JACOOO010000047">
    <property type="protein sequence ID" value="MBC5630941.1"/>
    <property type="molecule type" value="Genomic_DNA"/>
</dbReference>
<dbReference type="PRINTS" id="PR00207">
    <property type="entry name" value="FLAGELLIN"/>
</dbReference>
<dbReference type="InterPro" id="IPR001492">
    <property type="entry name" value="Flagellin"/>
</dbReference>
<evidence type="ECO:0000256" key="1">
    <source>
        <dbReference type="ARBA" id="ARBA00005709"/>
    </source>
</evidence>
<keyword evidence="7" id="KW-0282">Flagellum</keyword>
<keyword evidence="4" id="KW-0964">Secreted</keyword>
<evidence type="ECO:0000259" key="5">
    <source>
        <dbReference type="Pfam" id="PF00669"/>
    </source>
</evidence>
<dbReference type="PANTHER" id="PTHR42792:SF2">
    <property type="entry name" value="FLAGELLIN"/>
    <property type="match status" value="1"/>
</dbReference>
<accession>A0ABR7DHM0</accession>
<gene>
    <name evidence="7" type="ORF">H8S20_19115</name>
</gene>
<organism evidence="7 8">
    <name type="scientific">Clostridium hominis</name>
    <dbReference type="NCBI Taxonomy" id="2763036"/>
    <lineage>
        <taxon>Bacteria</taxon>
        <taxon>Bacillati</taxon>
        <taxon>Bacillota</taxon>
        <taxon>Clostridia</taxon>
        <taxon>Eubacteriales</taxon>
        <taxon>Clostridiaceae</taxon>
        <taxon>Clostridium</taxon>
    </lineage>
</organism>
<dbReference type="RefSeq" id="WP_186861086.1">
    <property type="nucleotide sequence ID" value="NZ_JACOOO010000047.1"/>
</dbReference>
<dbReference type="InterPro" id="IPR001029">
    <property type="entry name" value="Flagellin_N"/>
</dbReference>
<dbReference type="SUPFAM" id="SSF64518">
    <property type="entry name" value="Phase 1 flagellin"/>
    <property type="match status" value="1"/>
</dbReference>
<sequence length="284" mass="30418">MIVNTNMNALTAHNAMTKNTALSGNSMEKISSGLRITKAGDDAAGLAISEKMRSQIRGLDQASRNVQDGISMVQTQEGALEEAGNIAHRMRELAVQAGNDTLSAEDRVKISTEINHLGEEMLKIAQETKFNDINVLNGTTATTTIQAGATDETRTINNVDLKDIAETLTGLVIATDTGAITGTSTMAVDTNANAQTLIENIDTALEDINTGRANMGAIQNRLEYTQSNLTTSSENLTAAESRIRDVDVAKEMVNLSKLNILSQASQSMISQANQQPQNVLQLLR</sequence>
<dbReference type="Pfam" id="PF00700">
    <property type="entry name" value="Flagellin_C"/>
    <property type="match status" value="1"/>
</dbReference>
<dbReference type="InterPro" id="IPR046358">
    <property type="entry name" value="Flagellin_C"/>
</dbReference>
<comment type="similarity">
    <text evidence="1 4">Belongs to the bacterial flagellin family.</text>
</comment>
<evidence type="ECO:0000256" key="4">
    <source>
        <dbReference type="RuleBase" id="RU362073"/>
    </source>
</evidence>
<keyword evidence="8" id="KW-1185">Reference proteome</keyword>
<evidence type="ECO:0000256" key="2">
    <source>
        <dbReference type="ARBA" id="ARBA00020110"/>
    </source>
</evidence>
<keyword evidence="7" id="KW-0966">Cell projection</keyword>
<evidence type="ECO:0000313" key="7">
    <source>
        <dbReference type="EMBL" id="MBC5630941.1"/>
    </source>
</evidence>
<reference evidence="7 8" key="1">
    <citation type="submission" date="2020-08" db="EMBL/GenBank/DDBJ databases">
        <title>Genome public.</title>
        <authorList>
            <person name="Liu C."/>
            <person name="Sun Q."/>
        </authorList>
    </citation>
    <scope>NUCLEOTIDE SEQUENCE [LARGE SCALE GENOMIC DNA]</scope>
    <source>
        <strain evidence="7 8">NSJ-6</strain>
    </source>
</reference>
<dbReference type="PANTHER" id="PTHR42792">
    <property type="entry name" value="FLAGELLIN"/>
    <property type="match status" value="1"/>
</dbReference>
<dbReference type="Gene3D" id="6.10.10.10">
    <property type="entry name" value="Flagellar export chaperone, C-terminal domain"/>
    <property type="match status" value="1"/>
</dbReference>